<dbReference type="PANTHER" id="PTHR38031:SF1">
    <property type="entry name" value="SULFUR CARRIER PROTEIN CYSO"/>
    <property type="match status" value="1"/>
</dbReference>
<organism evidence="1 2">
    <name type="scientific">Halosegnis longus</name>
    <dbReference type="NCBI Taxonomy" id="2216012"/>
    <lineage>
        <taxon>Archaea</taxon>
        <taxon>Methanobacteriati</taxon>
        <taxon>Methanobacteriota</taxon>
        <taxon>Stenosarchaea group</taxon>
        <taxon>Halobacteria</taxon>
        <taxon>Halobacteriales</taxon>
        <taxon>Natronomonadaceae</taxon>
        <taxon>Halosegnis</taxon>
    </lineage>
</organism>
<dbReference type="AlphaFoldDB" id="A0AAJ4R8M3"/>
<dbReference type="InterPro" id="IPR054834">
    <property type="entry name" value="SAMP1_3"/>
</dbReference>
<dbReference type="Gene3D" id="3.10.20.30">
    <property type="match status" value="1"/>
</dbReference>
<dbReference type="InterPro" id="IPR052045">
    <property type="entry name" value="Sulfur_Carrier/Prot_Modifier"/>
</dbReference>
<accession>A0AAJ4R8M3</accession>
<dbReference type="InterPro" id="IPR012675">
    <property type="entry name" value="Beta-grasp_dom_sf"/>
</dbReference>
<dbReference type="InterPro" id="IPR003749">
    <property type="entry name" value="ThiS/MoaD-like"/>
</dbReference>
<dbReference type="CDD" id="cd17040">
    <property type="entry name" value="Ubl_MoaD_like"/>
    <property type="match status" value="1"/>
</dbReference>
<name>A0AAJ4R8M3_9EURY</name>
<reference evidence="1 2" key="1">
    <citation type="submission" date="2018-11" db="EMBL/GenBank/DDBJ databases">
        <title>Genome sequences of Natronomonas sp. CBA1133.</title>
        <authorList>
            <person name="Roh S.W."/>
            <person name="Cha I.-T."/>
        </authorList>
    </citation>
    <scope>NUCLEOTIDE SEQUENCE [LARGE SCALE GENOMIC DNA]</scope>
    <source>
        <strain evidence="1 2">CBA1133</strain>
    </source>
</reference>
<dbReference type="NCBIfam" id="NF041918">
    <property type="entry name" value="SAMP1"/>
    <property type="match status" value="1"/>
</dbReference>
<keyword evidence="2" id="KW-1185">Reference proteome</keyword>
<proteinExistence type="predicted"/>
<protein>
    <submittedName>
        <fullName evidence="1">MoaD/ThiS family protein</fullName>
    </submittedName>
</protein>
<sequence>MKIQVYGQLRSVTGSKTVALSPADQTVGGVVAALRESYPKLDSHLVDCDGELRPSVRVVVDGEKATMDTDCPPDADVKLFPAMQGG</sequence>
<comment type="caution">
    <text evidence="1">The sequence shown here is derived from an EMBL/GenBank/DDBJ whole genome shotgun (WGS) entry which is preliminary data.</text>
</comment>
<evidence type="ECO:0000313" key="2">
    <source>
        <dbReference type="Proteomes" id="UP000270581"/>
    </source>
</evidence>
<dbReference type="SUPFAM" id="SSF54285">
    <property type="entry name" value="MoaD/ThiS"/>
    <property type="match status" value="1"/>
</dbReference>
<dbReference type="RefSeq" id="WP_123124031.1">
    <property type="nucleotide sequence ID" value="NZ_QKNW01000001.1"/>
</dbReference>
<dbReference type="PANTHER" id="PTHR38031">
    <property type="entry name" value="SULFUR CARRIER PROTEIN SLR0821-RELATED"/>
    <property type="match status" value="1"/>
</dbReference>
<dbReference type="InterPro" id="IPR016155">
    <property type="entry name" value="Mopterin_synth/thiamin_S_b"/>
</dbReference>
<dbReference type="Pfam" id="PF02597">
    <property type="entry name" value="ThiS"/>
    <property type="match status" value="1"/>
</dbReference>
<gene>
    <name evidence="1" type="ORF">Nmn1133_06260</name>
</gene>
<dbReference type="EMBL" id="RJJC01000001">
    <property type="protein sequence ID" value="RNJ26314.1"/>
    <property type="molecule type" value="Genomic_DNA"/>
</dbReference>
<dbReference type="Proteomes" id="UP000270581">
    <property type="component" value="Unassembled WGS sequence"/>
</dbReference>
<evidence type="ECO:0000313" key="1">
    <source>
        <dbReference type="EMBL" id="RNJ26314.1"/>
    </source>
</evidence>